<proteinExistence type="predicted"/>
<evidence type="ECO:0000313" key="1">
    <source>
        <dbReference type="EMBL" id="OAJ41464.1"/>
    </source>
</evidence>
<dbReference type="VEuPathDB" id="FungiDB:BDEG_25055"/>
<dbReference type="AlphaFoldDB" id="A0A177WP65"/>
<dbReference type="EMBL" id="DS022306">
    <property type="protein sequence ID" value="OAJ41464.1"/>
    <property type="molecule type" value="Genomic_DNA"/>
</dbReference>
<gene>
    <name evidence="1" type="ORF">BDEG_25055</name>
</gene>
<reference evidence="1 2" key="2">
    <citation type="submission" date="2016-05" db="EMBL/GenBank/DDBJ databases">
        <title>Lineage-specific infection strategies underlie the spectrum of fungal disease in amphibians.</title>
        <authorList>
            <person name="Cuomo C.A."/>
            <person name="Farrer R.A."/>
            <person name="James T."/>
            <person name="Longcore J."/>
            <person name="Birren B."/>
        </authorList>
    </citation>
    <scope>NUCLEOTIDE SEQUENCE [LARGE SCALE GENOMIC DNA]</scope>
    <source>
        <strain evidence="1 2">JEL423</strain>
    </source>
</reference>
<evidence type="ECO:0000313" key="2">
    <source>
        <dbReference type="Proteomes" id="UP000077115"/>
    </source>
</evidence>
<name>A0A177WP65_BATDL</name>
<organism evidence="1 2">
    <name type="scientific">Batrachochytrium dendrobatidis (strain JEL423)</name>
    <dbReference type="NCBI Taxonomy" id="403673"/>
    <lineage>
        <taxon>Eukaryota</taxon>
        <taxon>Fungi</taxon>
        <taxon>Fungi incertae sedis</taxon>
        <taxon>Chytridiomycota</taxon>
        <taxon>Chytridiomycota incertae sedis</taxon>
        <taxon>Chytridiomycetes</taxon>
        <taxon>Rhizophydiales</taxon>
        <taxon>Rhizophydiales incertae sedis</taxon>
        <taxon>Batrachochytrium</taxon>
    </lineage>
</organism>
<accession>A0A177WP65</accession>
<dbReference type="OrthoDB" id="2122527at2759"/>
<reference evidence="1 2" key="1">
    <citation type="submission" date="2006-10" db="EMBL/GenBank/DDBJ databases">
        <title>The Genome Sequence of Batrachochytrium dendrobatidis JEL423.</title>
        <authorList>
            <consortium name="The Broad Institute Genome Sequencing Platform"/>
            <person name="Birren B."/>
            <person name="Lander E."/>
            <person name="Galagan J."/>
            <person name="Cuomo C."/>
            <person name="Devon K."/>
            <person name="Jaffe D."/>
            <person name="Butler J."/>
            <person name="Alvarez P."/>
            <person name="Gnerre S."/>
            <person name="Grabherr M."/>
            <person name="Kleber M."/>
            <person name="Mauceli E."/>
            <person name="Brockman W."/>
            <person name="Young S."/>
            <person name="LaButti K."/>
            <person name="Sykes S."/>
            <person name="DeCaprio D."/>
            <person name="Crawford M."/>
            <person name="Koehrsen M."/>
            <person name="Engels R."/>
            <person name="Montgomery P."/>
            <person name="Pearson M."/>
            <person name="Howarth C."/>
            <person name="Larson L."/>
            <person name="White J."/>
            <person name="O'Leary S."/>
            <person name="Kodira C."/>
            <person name="Zeng Q."/>
            <person name="Yandava C."/>
            <person name="Alvarado L."/>
            <person name="Longcore J."/>
            <person name="James T."/>
        </authorList>
    </citation>
    <scope>NUCLEOTIDE SEQUENCE [LARGE SCALE GENOMIC DNA]</scope>
    <source>
        <strain evidence="1 2">JEL423</strain>
    </source>
</reference>
<dbReference type="Proteomes" id="UP000077115">
    <property type="component" value="Unassembled WGS sequence"/>
</dbReference>
<sequence length="132" mass="14380">MFGYRALLRLPAAGSLASSPLHGSLIGLASTAPAAKSPFLSQPTLSLAAVPTPSTSTHQSSFLLQAMRGSKYPSYGGKRLRGYILPKQSEKTAILKKMLKMKWFRIRKGSTGQRPKKPLYGRDDFILGKMNV</sequence>
<protein>
    <submittedName>
        <fullName evidence="1">Uncharacterized protein</fullName>
    </submittedName>
</protein>